<organism evidence="1 2">
    <name type="scientific">Kitasatospora indigofera</name>
    <dbReference type="NCBI Taxonomy" id="67307"/>
    <lineage>
        <taxon>Bacteria</taxon>
        <taxon>Bacillati</taxon>
        <taxon>Actinomycetota</taxon>
        <taxon>Actinomycetes</taxon>
        <taxon>Kitasatosporales</taxon>
        <taxon>Streptomycetaceae</taxon>
        <taxon>Kitasatospora</taxon>
    </lineage>
</organism>
<evidence type="ECO:0000313" key="1">
    <source>
        <dbReference type="EMBL" id="GHH60425.1"/>
    </source>
</evidence>
<sequence>MSATRWYPTDLLLAVEHAERLLAGGPDSELARLLAGAGLSGLGGLFASAGFAEGLDELFDGLSQYPWQPLVDTDDVVEFSPLGTVVLDDRRPGNTLRGLLLGWATGNEVVIRGDRQEFWAALTALLREPGFPLPPSRTVPPGTDVPGGHPVLVPDLLPSEDWADEALYAAAGTAGVPVLRIRVDAGGRAGTGGPFAGDVLRLDCRSGWAGALQHRTYLRGTRLSDARGADTAQEDGRIAARLRYLVERARRTPYYRDLPRIDERSDLRRLPVLEKSALEQHSLPAARGLCSGDRPSGEVLRSGATTGPPRYIVYSRTDWDNMVREAVPLFYALGVRPGDRVINSLFGGGLYGGLITSSSELSRMPVEAYSTAQMITADDVLMLTRSFSANVVLGQPALLLPVLRDAKAREPGLRIEKVLYGGTPMTESDKRWLREELGTTVVSSILAANDGAQLGYQCGDLAGTLHHLCDDYNLIEVVDGQGRPVPDGEPGELLVTSMQKFEGPLIRYRIGDLGRIFPHECGCGVSGRVLEYLGRSDGQIKVKGRTVLYGEIMAELARFEVSQLQVEIDSRGGRERVTVRTESPGKLDPDELRDHLKDRFEVLSDHHSFDESLDVFEFTVECHPEGGLPRNAVSGKIKTVIDLRLR</sequence>
<comment type="caution">
    <text evidence="1">The sequence shown here is derived from an EMBL/GenBank/DDBJ whole genome shotgun (WGS) entry which is preliminary data.</text>
</comment>
<dbReference type="PANTHER" id="PTHR43845">
    <property type="entry name" value="BLR5969 PROTEIN"/>
    <property type="match status" value="1"/>
</dbReference>
<dbReference type="RefSeq" id="WP_190209092.1">
    <property type="nucleotide sequence ID" value="NZ_BNBO01000002.1"/>
</dbReference>
<dbReference type="GeneID" id="95351040"/>
<gene>
    <name evidence="1" type="ORF">GCM10018781_05090</name>
</gene>
<protein>
    <recommendedName>
        <fullName evidence="3">AMP-dependent synthetase</fullName>
    </recommendedName>
</protein>
<dbReference type="PANTHER" id="PTHR43845:SF1">
    <property type="entry name" value="BLR5969 PROTEIN"/>
    <property type="match status" value="1"/>
</dbReference>
<accession>A0A919FCA8</accession>
<name>A0A919FCA8_9ACTN</name>
<reference evidence="1" key="2">
    <citation type="submission" date="2020-09" db="EMBL/GenBank/DDBJ databases">
        <authorList>
            <person name="Sun Q."/>
            <person name="Ohkuma M."/>
        </authorList>
    </citation>
    <scope>NUCLEOTIDE SEQUENCE</scope>
    <source>
        <strain evidence="1">JCM 4646</strain>
    </source>
</reference>
<dbReference type="EMBL" id="BNBO01000002">
    <property type="protein sequence ID" value="GHH60425.1"/>
    <property type="molecule type" value="Genomic_DNA"/>
</dbReference>
<dbReference type="Proteomes" id="UP000617734">
    <property type="component" value="Unassembled WGS sequence"/>
</dbReference>
<proteinExistence type="predicted"/>
<keyword evidence="2" id="KW-1185">Reference proteome</keyword>
<evidence type="ECO:0008006" key="3">
    <source>
        <dbReference type="Google" id="ProtNLM"/>
    </source>
</evidence>
<dbReference type="AlphaFoldDB" id="A0A919FCA8"/>
<evidence type="ECO:0000313" key="2">
    <source>
        <dbReference type="Proteomes" id="UP000617734"/>
    </source>
</evidence>
<reference evidence="1" key="1">
    <citation type="journal article" date="2014" name="Int. J. Syst. Evol. Microbiol.">
        <title>Complete genome sequence of Corynebacterium casei LMG S-19264T (=DSM 44701T), isolated from a smear-ripened cheese.</title>
        <authorList>
            <consortium name="US DOE Joint Genome Institute (JGI-PGF)"/>
            <person name="Walter F."/>
            <person name="Albersmeier A."/>
            <person name="Kalinowski J."/>
            <person name="Ruckert C."/>
        </authorList>
    </citation>
    <scope>NUCLEOTIDE SEQUENCE</scope>
    <source>
        <strain evidence="1">JCM 4646</strain>
    </source>
</reference>
<dbReference type="SUPFAM" id="SSF56801">
    <property type="entry name" value="Acetyl-CoA synthetase-like"/>
    <property type="match status" value="1"/>
</dbReference>
<dbReference type="Gene3D" id="3.30.300.30">
    <property type="match status" value="1"/>
</dbReference>
<dbReference type="InterPro" id="IPR042099">
    <property type="entry name" value="ANL_N_sf"/>
</dbReference>
<dbReference type="Gene3D" id="3.40.50.12780">
    <property type="entry name" value="N-terminal domain of ligase-like"/>
    <property type="match status" value="1"/>
</dbReference>
<dbReference type="InterPro" id="IPR045851">
    <property type="entry name" value="AMP-bd_C_sf"/>
</dbReference>